<dbReference type="PANTHER" id="PTHR33710">
    <property type="entry name" value="BNAC02G09200D PROTEIN"/>
    <property type="match status" value="1"/>
</dbReference>
<dbReference type="Gene3D" id="3.60.10.10">
    <property type="entry name" value="Endonuclease/exonuclease/phosphatase"/>
    <property type="match status" value="1"/>
</dbReference>
<proteinExistence type="predicted"/>
<keyword evidence="1" id="KW-0472">Membrane</keyword>
<accession>A0ABM3QYX7</accession>
<feature type="transmembrane region" description="Helical" evidence="1">
    <location>
        <begin position="412"/>
        <end position="434"/>
    </location>
</feature>
<dbReference type="PANTHER" id="PTHR33710:SF80">
    <property type="entry name" value="ENDONUCLEASE_EXONUCLEASE_PHOSPHATASE"/>
    <property type="match status" value="1"/>
</dbReference>
<organism evidence="3 4">
    <name type="scientific">Spinacia oleracea</name>
    <name type="common">Spinach</name>
    <dbReference type="NCBI Taxonomy" id="3562"/>
    <lineage>
        <taxon>Eukaryota</taxon>
        <taxon>Viridiplantae</taxon>
        <taxon>Streptophyta</taxon>
        <taxon>Embryophyta</taxon>
        <taxon>Tracheophyta</taxon>
        <taxon>Spermatophyta</taxon>
        <taxon>Magnoliopsida</taxon>
        <taxon>eudicotyledons</taxon>
        <taxon>Gunneridae</taxon>
        <taxon>Pentapetalae</taxon>
        <taxon>Caryophyllales</taxon>
        <taxon>Chenopodiaceae</taxon>
        <taxon>Chenopodioideae</taxon>
        <taxon>Anserineae</taxon>
        <taxon>Spinacia</taxon>
    </lineage>
</organism>
<evidence type="ECO:0000256" key="1">
    <source>
        <dbReference type="SAM" id="Phobius"/>
    </source>
</evidence>
<keyword evidence="3" id="KW-1185">Reference proteome</keyword>
<reference evidence="3" key="1">
    <citation type="journal article" date="2021" name="Nat. Commun.">
        <title>Genomic analyses provide insights into spinach domestication and the genetic basis of agronomic traits.</title>
        <authorList>
            <person name="Cai X."/>
            <person name="Sun X."/>
            <person name="Xu C."/>
            <person name="Sun H."/>
            <person name="Wang X."/>
            <person name="Ge C."/>
            <person name="Zhang Z."/>
            <person name="Wang Q."/>
            <person name="Fei Z."/>
            <person name="Jiao C."/>
            <person name="Wang Q."/>
        </authorList>
    </citation>
    <scope>NUCLEOTIDE SEQUENCE [LARGE SCALE GENOMIC DNA]</scope>
    <source>
        <strain evidence="3">cv. Varoflay</strain>
    </source>
</reference>
<feature type="domain" description="Endonuclease/exonuclease/phosphatase" evidence="2">
    <location>
        <begin position="5"/>
        <end position="228"/>
    </location>
</feature>
<dbReference type="Pfam" id="PF03372">
    <property type="entry name" value="Exo_endo_phos"/>
    <property type="match status" value="1"/>
</dbReference>
<reference evidence="4" key="2">
    <citation type="submission" date="2025-08" db="UniProtKB">
        <authorList>
            <consortium name="RefSeq"/>
        </authorList>
    </citation>
    <scope>IDENTIFICATION</scope>
    <source>
        <tissue evidence="4">Leaf</tissue>
    </source>
</reference>
<keyword evidence="1" id="KW-1133">Transmembrane helix</keyword>
<dbReference type="InterPro" id="IPR036691">
    <property type="entry name" value="Endo/exonu/phosph_ase_sf"/>
</dbReference>
<protein>
    <recommendedName>
        <fullName evidence="2">Endonuclease/exonuclease/phosphatase domain-containing protein</fullName>
    </recommendedName>
</protein>
<dbReference type="InterPro" id="IPR005135">
    <property type="entry name" value="Endo/exonuclease/phosphatase"/>
</dbReference>
<name>A0ABM3QYX7_SPIOL</name>
<evidence type="ECO:0000313" key="4">
    <source>
        <dbReference type="RefSeq" id="XP_056688579.1"/>
    </source>
</evidence>
<sequence>MVSICTWNIRGLNDPSKVTEVKKLLHTYNIKVMAILETRVKSRKSQVIMDKFGSKWCWANNYSCSDKGRIWLGWNPDSVSLTIEQVDEQFIHCSVPNIHGDFEFFFTAIYGLHTIDTRRALWRELGNVNSKVGSWPWMLSGDFNTILAVQDRINGTAVTLAEIKDFGEFVDKYVLTELKSTGHVFSWHKGGDGTKTTSRIDRCLGNVEWMDKKSLVCTEYLNAGISDHCPVLINCLADDNKGGRPFKIFNYLVDHPDFMDIVEQCWKETPPGNVMFSVWHRFKLIRHKLKLLHCKEFKGIQEKIDQSRLELDGIQDQLKLLPSDGPLLIMEQTCSIKLRKWLEIEDTTLKQKARLQWLHNGDSNNKFFFAAVKERHRINRISSLYDVNDNKLVKPSDIQKWVSLPCSLSGSFLASLLSLIVFYLMASLVFLFLLKRA</sequence>
<gene>
    <name evidence="4" type="primary">LOC110788743</name>
</gene>
<evidence type="ECO:0000313" key="3">
    <source>
        <dbReference type="Proteomes" id="UP000813463"/>
    </source>
</evidence>
<keyword evidence="1" id="KW-0812">Transmembrane</keyword>
<dbReference type="RefSeq" id="XP_056688579.1">
    <property type="nucleotide sequence ID" value="XM_056832601.1"/>
</dbReference>
<dbReference type="GeneID" id="110788743"/>
<evidence type="ECO:0000259" key="2">
    <source>
        <dbReference type="Pfam" id="PF03372"/>
    </source>
</evidence>
<dbReference type="SUPFAM" id="SSF56219">
    <property type="entry name" value="DNase I-like"/>
    <property type="match status" value="1"/>
</dbReference>
<dbReference type="Proteomes" id="UP000813463">
    <property type="component" value="Chromosome 6"/>
</dbReference>